<keyword evidence="4" id="KW-0235">DNA replication</keyword>
<comment type="subcellular location">
    <subcellularLocation>
        <location evidence="1">Nucleus</location>
        <location evidence="1">PML body</location>
    </subcellularLocation>
</comment>
<dbReference type="AlphaFoldDB" id="A0A401P8Y5"/>
<dbReference type="InterPro" id="IPR014646">
    <property type="entry name" value="Rfa2/RPA32"/>
</dbReference>
<comment type="caution">
    <text evidence="13">The sequence shown here is derived from an EMBL/GenBank/DDBJ whole genome shotgun (WGS) entry which is preliminary data.</text>
</comment>
<dbReference type="OrthoDB" id="25571at2759"/>
<evidence type="ECO:0000256" key="2">
    <source>
        <dbReference type="ARBA" id="ARBA00007815"/>
    </source>
</evidence>
<dbReference type="GO" id="GO:0000724">
    <property type="term" value="P:double-strand break repair via homologous recombination"/>
    <property type="evidence" value="ECO:0007669"/>
    <property type="project" value="TreeGrafter"/>
</dbReference>
<dbReference type="SUPFAM" id="SSF50249">
    <property type="entry name" value="Nucleic acid-binding proteins"/>
    <property type="match status" value="1"/>
</dbReference>
<dbReference type="OMA" id="TFHFIDC"/>
<keyword evidence="14" id="KW-1185">Reference proteome</keyword>
<dbReference type="GO" id="GO:0005662">
    <property type="term" value="C:DNA replication factor A complex"/>
    <property type="evidence" value="ECO:0007669"/>
    <property type="project" value="TreeGrafter"/>
</dbReference>
<accession>A0A401P8Y5</accession>
<evidence type="ECO:0000256" key="9">
    <source>
        <dbReference type="ARBA" id="ARBA00023242"/>
    </source>
</evidence>
<dbReference type="Gene3D" id="2.40.50.140">
    <property type="entry name" value="Nucleic acid-binding proteins"/>
    <property type="match status" value="1"/>
</dbReference>
<evidence type="ECO:0000256" key="4">
    <source>
        <dbReference type="ARBA" id="ARBA00022705"/>
    </source>
</evidence>
<keyword evidence="5" id="KW-0227">DNA damage</keyword>
<dbReference type="PANTHER" id="PTHR13989">
    <property type="entry name" value="REPLICATION PROTEIN A-RELATED"/>
    <property type="match status" value="1"/>
</dbReference>
<evidence type="ECO:0000256" key="6">
    <source>
        <dbReference type="ARBA" id="ARBA00023125"/>
    </source>
</evidence>
<keyword evidence="3" id="KW-0597">Phosphoprotein</keyword>
<evidence type="ECO:0000313" key="13">
    <source>
        <dbReference type="EMBL" id="GCB69540.1"/>
    </source>
</evidence>
<dbReference type="InterPro" id="IPR012340">
    <property type="entry name" value="NA-bd_OB-fold"/>
</dbReference>
<dbReference type="GO" id="GO:0006289">
    <property type="term" value="P:nucleotide-excision repair"/>
    <property type="evidence" value="ECO:0007669"/>
    <property type="project" value="TreeGrafter"/>
</dbReference>
<protein>
    <recommendedName>
        <fullName evidence="10">Replication factor A protein 2</fullName>
    </recommendedName>
</protein>
<gene>
    <name evidence="13" type="ORF">scyTo_0010573</name>
</gene>
<dbReference type="InterPro" id="IPR014892">
    <property type="entry name" value="RPA_C"/>
</dbReference>
<dbReference type="FunFam" id="1.10.10.10:FF:000168">
    <property type="entry name" value="Replication protein A 32 kDa subunit"/>
    <property type="match status" value="1"/>
</dbReference>
<evidence type="ECO:0000256" key="8">
    <source>
        <dbReference type="ARBA" id="ARBA00023204"/>
    </source>
</evidence>
<keyword evidence="9" id="KW-0539">Nucleus</keyword>
<dbReference type="SUPFAM" id="SSF46785">
    <property type="entry name" value="Winged helix' DNA-binding domain"/>
    <property type="match status" value="1"/>
</dbReference>
<name>A0A401P8Y5_SCYTO</name>
<dbReference type="Pfam" id="PF08784">
    <property type="entry name" value="RPA_C"/>
    <property type="match status" value="1"/>
</dbReference>
<evidence type="ECO:0000256" key="10">
    <source>
        <dbReference type="ARBA" id="ARBA00043137"/>
    </source>
</evidence>
<dbReference type="InterPro" id="IPR040260">
    <property type="entry name" value="RFA2-like"/>
</dbReference>
<dbReference type="GO" id="GO:0006260">
    <property type="term" value="P:DNA replication"/>
    <property type="evidence" value="ECO:0007669"/>
    <property type="project" value="UniProtKB-KW"/>
</dbReference>
<proteinExistence type="inferred from homology"/>
<dbReference type="GO" id="GO:0016605">
    <property type="term" value="C:PML body"/>
    <property type="evidence" value="ECO:0007669"/>
    <property type="project" value="UniProtKB-SubCell"/>
</dbReference>
<sequence>MWNNAGSFDGGYGGFGDTGAGGGGYLQSPGGFGSPAGGSQSDRKTRSRAQQIVPCTVSQLMSATQIEEVFRIGEVELSQVTVVGMIKDAEKAPTNILYKLDDMTAPPMDVRQWVDTDEVGSENIVVPPGSYVKVAGHLRSFQNKKSLVAFKIMALEDMNELTSHMLEVVQAHLLLNKPQPAPGGSLALHTPMRNENAMGMYAGGNDALMNGLTNQQSQVLNLIRNCREQEGMSIDYMKRTLKNMNIVAIKQAVEFLSNEGHIYSTVDEDHFRSTDAE</sequence>
<dbReference type="InterPro" id="IPR036388">
    <property type="entry name" value="WH-like_DNA-bd_sf"/>
</dbReference>
<evidence type="ECO:0000256" key="11">
    <source>
        <dbReference type="SAM" id="MobiDB-lite"/>
    </source>
</evidence>
<dbReference type="Gene3D" id="1.10.10.10">
    <property type="entry name" value="Winged helix-like DNA-binding domain superfamily/Winged helix DNA-binding domain"/>
    <property type="match status" value="1"/>
</dbReference>
<keyword evidence="7" id="KW-0233">DNA recombination</keyword>
<dbReference type="InterPro" id="IPR036390">
    <property type="entry name" value="WH_DNA-bd_sf"/>
</dbReference>
<keyword evidence="6" id="KW-0238">DNA-binding</keyword>
<dbReference type="EMBL" id="BFAA01004592">
    <property type="protein sequence ID" value="GCB69540.1"/>
    <property type="molecule type" value="Genomic_DNA"/>
</dbReference>
<dbReference type="FunFam" id="2.40.50.140:FF:000149">
    <property type="entry name" value="Replication protein A 32 kDa subunit"/>
    <property type="match status" value="1"/>
</dbReference>
<evidence type="ECO:0000259" key="12">
    <source>
        <dbReference type="Pfam" id="PF08784"/>
    </source>
</evidence>
<dbReference type="PIRSF" id="PIRSF036949">
    <property type="entry name" value="RPA32"/>
    <property type="match status" value="1"/>
</dbReference>
<feature type="region of interest" description="Disordered" evidence="11">
    <location>
        <begin position="23"/>
        <end position="49"/>
    </location>
</feature>
<evidence type="ECO:0000256" key="7">
    <source>
        <dbReference type="ARBA" id="ARBA00023172"/>
    </source>
</evidence>
<evidence type="ECO:0000313" key="14">
    <source>
        <dbReference type="Proteomes" id="UP000288216"/>
    </source>
</evidence>
<dbReference type="PANTHER" id="PTHR13989:SF16">
    <property type="entry name" value="REPLICATION PROTEIN A2"/>
    <property type="match status" value="1"/>
</dbReference>
<organism evidence="13 14">
    <name type="scientific">Scyliorhinus torazame</name>
    <name type="common">Cloudy catshark</name>
    <name type="synonym">Catulus torazame</name>
    <dbReference type="NCBI Taxonomy" id="75743"/>
    <lineage>
        <taxon>Eukaryota</taxon>
        <taxon>Metazoa</taxon>
        <taxon>Chordata</taxon>
        <taxon>Craniata</taxon>
        <taxon>Vertebrata</taxon>
        <taxon>Chondrichthyes</taxon>
        <taxon>Elasmobranchii</taxon>
        <taxon>Galeomorphii</taxon>
        <taxon>Galeoidea</taxon>
        <taxon>Carcharhiniformes</taxon>
        <taxon>Scyliorhinidae</taxon>
        <taxon>Scyliorhinus</taxon>
    </lineage>
</organism>
<dbReference type="GO" id="GO:0000781">
    <property type="term" value="C:chromosome, telomeric region"/>
    <property type="evidence" value="ECO:0007669"/>
    <property type="project" value="TreeGrafter"/>
</dbReference>
<dbReference type="Proteomes" id="UP000288216">
    <property type="component" value="Unassembled WGS sequence"/>
</dbReference>
<dbReference type="GO" id="GO:0035861">
    <property type="term" value="C:site of double-strand break"/>
    <property type="evidence" value="ECO:0007669"/>
    <property type="project" value="TreeGrafter"/>
</dbReference>
<evidence type="ECO:0000256" key="3">
    <source>
        <dbReference type="ARBA" id="ARBA00022553"/>
    </source>
</evidence>
<reference evidence="13 14" key="1">
    <citation type="journal article" date="2018" name="Nat. Ecol. Evol.">
        <title>Shark genomes provide insights into elasmobranch evolution and the origin of vertebrates.</title>
        <authorList>
            <person name="Hara Y"/>
            <person name="Yamaguchi K"/>
            <person name="Onimaru K"/>
            <person name="Kadota M"/>
            <person name="Koyanagi M"/>
            <person name="Keeley SD"/>
            <person name="Tatsumi K"/>
            <person name="Tanaka K"/>
            <person name="Motone F"/>
            <person name="Kageyama Y"/>
            <person name="Nozu R"/>
            <person name="Adachi N"/>
            <person name="Nishimura O"/>
            <person name="Nakagawa R"/>
            <person name="Tanegashima C"/>
            <person name="Kiyatake I"/>
            <person name="Matsumoto R"/>
            <person name="Murakumo K"/>
            <person name="Nishida K"/>
            <person name="Terakita A"/>
            <person name="Kuratani S"/>
            <person name="Sato K"/>
            <person name="Hyodo S Kuraku.S."/>
        </authorList>
    </citation>
    <scope>NUCLEOTIDE SEQUENCE [LARGE SCALE GENOMIC DNA]</scope>
</reference>
<keyword evidence="8" id="KW-0234">DNA repair</keyword>
<evidence type="ECO:0000256" key="5">
    <source>
        <dbReference type="ARBA" id="ARBA00022763"/>
    </source>
</evidence>
<dbReference type="STRING" id="75743.A0A401P8Y5"/>
<dbReference type="CDD" id="cd04478">
    <property type="entry name" value="RPA2_DBD_D"/>
    <property type="match status" value="1"/>
</dbReference>
<comment type="similarity">
    <text evidence="2">Belongs to the replication factor A protein 2 family.</text>
</comment>
<dbReference type="GO" id="GO:0003697">
    <property type="term" value="F:single-stranded DNA binding"/>
    <property type="evidence" value="ECO:0007669"/>
    <property type="project" value="TreeGrafter"/>
</dbReference>
<evidence type="ECO:0000256" key="1">
    <source>
        <dbReference type="ARBA" id="ARBA00004322"/>
    </source>
</evidence>
<feature type="compositionally biased region" description="Gly residues" evidence="11">
    <location>
        <begin position="23"/>
        <end position="36"/>
    </location>
</feature>
<feature type="domain" description="Replication protein A C-terminal" evidence="12">
    <location>
        <begin position="172"/>
        <end position="269"/>
    </location>
</feature>